<comment type="similarity">
    <text evidence="2 21">Belongs to the paramyxovirus L protein family.</text>
</comment>
<gene>
    <name evidence="24" type="primary">L</name>
</gene>
<dbReference type="EC" id="3.6.1.-" evidence="21"/>
<keyword evidence="3 21" id="KW-0696">RNA-directed RNA polymerase</keyword>
<evidence type="ECO:0000256" key="17">
    <source>
        <dbReference type="ARBA" id="ARBA00024499"/>
    </source>
</evidence>
<dbReference type="GeneID" id="21011806"/>
<comment type="catalytic activity">
    <reaction evidence="17 21">
        <text>a 5'-end (5'-triphosphoguanosine)-(2'-O-methyladenylyl)-adenylyl-cytidylyl-adenosine in mRNA + S-adenosyl-L-methionine = a 5'-end (N(7)-methyl 5'-triphosphoguanosine)-(2'-O-methyladenylyl)-adenylyl-cytidylyl-adenosine in mRNA + S-adenosyl-L-homocysteine</text>
        <dbReference type="Rhea" id="RHEA:65440"/>
        <dbReference type="Rhea" id="RHEA-COMP:16798"/>
        <dbReference type="Rhea" id="RHEA-COMP:16801"/>
        <dbReference type="ChEBI" id="CHEBI:57856"/>
        <dbReference type="ChEBI" id="CHEBI:59789"/>
        <dbReference type="ChEBI" id="CHEBI:156482"/>
        <dbReference type="ChEBI" id="CHEBI:156483"/>
    </reaction>
</comment>
<dbReference type="InterPro" id="IPR025786">
    <property type="entry name" value="Mononega_L_MeTrfase"/>
</dbReference>
<evidence type="ECO:0000256" key="20">
    <source>
        <dbReference type="ARBA" id="ARBA00048548"/>
    </source>
</evidence>
<evidence type="ECO:0000256" key="4">
    <source>
        <dbReference type="ARBA" id="ARBA00022603"/>
    </source>
</evidence>
<evidence type="ECO:0000256" key="5">
    <source>
        <dbReference type="ARBA" id="ARBA00022664"/>
    </source>
</evidence>
<keyword evidence="10" id="KW-0378">Hydrolase</keyword>
<dbReference type="InterPro" id="IPR039736">
    <property type="entry name" value="L_poly_C"/>
</dbReference>
<evidence type="ECO:0000256" key="15">
    <source>
        <dbReference type="ARBA" id="ARBA00023268"/>
    </source>
</evidence>
<dbReference type="PROSITE" id="PS51590">
    <property type="entry name" value="SAM_MT_MNV_L"/>
    <property type="match status" value="1"/>
</dbReference>
<evidence type="ECO:0000256" key="3">
    <source>
        <dbReference type="ARBA" id="ARBA00022484"/>
    </source>
</evidence>
<keyword evidence="13 21" id="KW-0693">Viral RNA replication</keyword>
<dbReference type="PROSITE" id="PS50526">
    <property type="entry name" value="RDRP_SSRNA_NEG_NONSEG"/>
    <property type="match status" value="1"/>
</dbReference>
<dbReference type="InterPro" id="IPR016269">
    <property type="entry name" value="RNA-dir_pol_paramyxovirus"/>
</dbReference>
<dbReference type="InterPro" id="IPR026890">
    <property type="entry name" value="Mononeg_mRNAcap"/>
</dbReference>
<comment type="function">
    <text evidence="1 21">RNA-directed RNA polymerase that catalyzes the replication of viral genomic RNA. The template is composed of the viral RNA tightly encapsidated by the nucleoprotein (N). The replicase mode is dependent on intracellular N protein concentration. In this mode, the polymerase replicates the whole viral genome without recognizing transcriptional signals, and the replicated genome is not caped or polyadenylated.</text>
</comment>
<comment type="catalytic activity">
    <reaction evidence="19">
        <text>a 5'-end (5'-triphosphoguanosine)-adenylyl-adenylyl-cytidylyl-adenosine in mRNA + 2 S-adenosyl-L-methionine = a 5'-end (N(7)-methyl 5'-triphosphoguanosine)-(2'-O-methyladenylyl)-adenylyl-cytidylyl-adenosine in mRNA + 2 S-adenosyl-L-homocysteine + H(+)</text>
        <dbReference type="Rhea" id="RHEA:65376"/>
        <dbReference type="Rhea" id="RHEA-COMP:16797"/>
        <dbReference type="Rhea" id="RHEA-COMP:16798"/>
        <dbReference type="ChEBI" id="CHEBI:15378"/>
        <dbReference type="ChEBI" id="CHEBI:57856"/>
        <dbReference type="ChEBI" id="CHEBI:59789"/>
        <dbReference type="ChEBI" id="CHEBI:156483"/>
        <dbReference type="ChEBI" id="CHEBI:156484"/>
        <dbReference type="EC" id="2.1.1.375"/>
    </reaction>
</comment>
<dbReference type="RefSeq" id="YP_009094364.1">
    <property type="nucleotide sequence ID" value="NC_025390.1"/>
</dbReference>
<dbReference type="GO" id="GO:0003924">
    <property type="term" value="F:GTPase activity"/>
    <property type="evidence" value="ECO:0007669"/>
    <property type="project" value="RHEA"/>
</dbReference>
<keyword evidence="9 21" id="KW-0547">Nucleotide-binding</keyword>
<dbReference type="Pfam" id="PF00946">
    <property type="entry name" value="Mononeg_RNA_pol"/>
    <property type="match status" value="1"/>
</dbReference>
<evidence type="ECO:0000256" key="2">
    <source>
        <dbReference type="ARBA" id="ARBA00007934"/>
    </source>
</evidence>
<evidence type="ECO:0000259" key="22">
    <source>
        <dbReference type="PROSITE" id="PS50526"/>
    </source>
</evidence>
<comment type="catalytic activity">
    <reaction evidence="16">
        <text>a 5'-end triphospho-adenylyl-adenylyl-cytidylyl-adenosine in mRNA + GDP + H(+) = a 5'-end (5'-triphosphoguanosine)-adenylyl-adenylyl-cytidylyl-adenosine in mRNA + diphosphate</text>
        <dbReference type="Rhea" id="RHEA:65436"/>
        <dbReference type="Rhea" id="RHEA-COMP:16797"/>
        <dbReference type="Rhea" id="RHEA-COMP:16799"/>
        <dbReference type="ChEBI" id="CHEBI:15378"/>
        <dbReference type="ChEBI" id="CHEBI:33019"/>
        <dbReference type="ChEBI" id="CHEBI:58189"/>
        <dbReference type="ChEBI" id="CHEBI:156484"/>
        <dbReference type="ChEBI" id="CHEBI:156503"/>
        <dbReference type="EC" id="2.7.7.88"/>
    </reaction>
</comment>
<dbReference type="EC" id="2.1.1.-" evidence="21"/>
<dbReference type="KEGG" id="vg:21011806"/>
<evidence type="ECO:0000256" key="19">
    <source>
        <dbReference type="ARBA" id="ARBA00047370"/>
    </source>
</evidence>
<keyword evidence="21" id="KW-1035">Host cytoplasm</keyword>
<evidence type="ECO:0000256" key="18">
    <source>
        <dbReference type="ARBA" id="ARBA00047332"/>
    </source>
</evidence>
<comment type="catalytic activity">
    <reaction evidence="18 21">
        <text>a 5'-end (5'-triphosphoguanosine)-adenylyl-adenylyl-cytidylyl-adenosine in mRNA + S-adenosyl-L-methionine = a 5'-end (5'-triphosphoguanosine)-(2'-O-methyladenylyl)-adenylyl-cytidylyl-adenosine in mRNA + S-adenosyl-L-homocysteine + H(+)</text>
        <dbReference type="Rhea" id="RHEA:65380"/>
        <dbReference type="Rhea" id="RHEA-COMP:16797"/>
        <dbReference type="Rhea" id="RHEA-COMP:16801"/>
        <dbReference type="ChEBI" id="CHEBI:15378"/>
        <dbReference type="ChEBI" id="CHEBI:57856"/>
        <dbReference type="ChEBI" id="CHEBI:59789"/>
        <dbReference type="ChEBI" id="CHEBI:156482"/>
        <dbReference type="ChEBI" id="CHEBI:156484"/>
    </reaction>
</comment>
<dbReference type="NCBIfam" id="TIGR04198">
    <property type="entry name" value="paramyx_RNAcap"/>
    <property type="match status" value="1"/>
</dbReference>
<keyword evidence="25" id="KW-1185">Reference proteome</keyword>
<evidence type="ECO:0000313" key="25">
    <source>
        <dbReference type="Proteomes" id="UP000144039"/>
    </source>
</evidence>
<evidence type="ECO:0000256" key="6">
    <source>
        <dbReference type="ARBA" id="ARBA00022679"/>
    </source>
</evidence>
<keyword evidence="11 21" id="KW-0067">ATP-binding</keyword>
<organism evidence="24 25">
    <name type="scientific">avian paramyxovirus 9</name>
    <dbReference type="NCBI Taxonomy" id="2560326"/>
    <lineage>
        <taxon>Viruses</taxon>
        <taxon>Riboviria</taxon>
        <taxon>Orthornavirae</taxon>
        <taxon>Negarnaviricota</taxon>
        <taxon>Haploviricotina</taxon>
        <taxon>Monjiviricetes</taxon>
        <taxon>Mononegavirales</taxon>
        <taxon>Paramyxoviridae</taxon>
        <taxon>Avulavirinae</taxon>
        <taxon>Orthoavulavirus</taxon>
        <taxon>Orthoavulavirus newyorkense</taxon>
    </lineage>
</organism>
<evidence type="ECO:0000256" key="10">
    <source>
        <dbReference type="ARBA" id="ARBA00022801"/>
    </source>
</evidence>
<evidence type="ECO:0000259" key="23">
    <source>
        <dbReference type="PROSITE" id="PS51590"/>
    </source>
</evidence>
<keyword evidence="12 21" id="KW-0946">Virion</keyword>
<evidence type="ECO:0000256" key="16">
    <source>
        <dbReference type="ARBA" id="ARBA00024494"/>
    </source>
</evidence>
<keyword evidence="6 21" id="KW-0808">Transferase</keyword>
<evidence type="ECO:0000256" key="9">
    <source>
        <dbReference type="ARBA" id="ARBA00022741"/>
    </source>
</evidence>
<evidence type="ECO:0000256" key="7">
    <source>
        <dbReference type="ARBA" id="ARBA00022691"/>
    </source>
</evidence>
<keyword evidence="14 21" id="KW-0506">mRNA capping</keyword>
<dbReference type="EC" id="2.7.7.88" evidence="21"/>
<evidence type="ECO:0000256" key="1">
    <source>
        <dbReference type="ARBA" id="ARBA00003132"/>
    </source>
</evidence>
<dbReference type="PIRSF" id="PIRSF000830">
    <property type="entry name" value="RNA_pol_ParamyxoV"/>
    <property type="match status" value="1"/>
</dbReference>
<keyword evidence="7 21" id="KW-0949">S-adenosyl-L-methionine</keyword>
<dbReference type="GO" id="GO:0003968">
    <property type="term" value="F:RNA-directed RNA polymerase activity"/>
    <property type="evidence" value="ECO:0007669"/>
    <property type="project" value="UniProtKB-KW"/>
</dbReference>
<keyword evidence="4 21" id="KW-0489">Methyltransferase</keyword>
<evidence type="ECO:0000256" key="13">
    <source>
        <dbReference type="ARBA" id="ARBA00022953"/>
    </source>
</evidence>
<evidence type="ECO:0000256" key="8">
    <source>
        <dbReference type="ARBA" id="ARBA00022695"/>
    </source>
</evidence>
<keyword evidence="5 21" id="KW-0507">mRNA processing</keyword>
<dbReference type="InterPro" id="IPR014023">
    <property type="entry name" value="Mononeg_RNA_pol_cat"/>
</dbReference>
<dbReference type="EC" id="2.7.7.48" evidence="21"/>
<proteinExistence type="evidence at transcript level"/>
<keyword evidence="15" id="KW-0511">Multifunctional enzyme</keyword>
<name>C0J7I5_9MONO</name>
<comment type="catalytic activity">
    <reaction evidence="20 21">
        <text>GTP + H2O = GDP + phosphate + H(+)</text>
        <dbReference type="Rhea" id="RHEA:19669"/>
        <dbReference type="ChEBI" id="CHEBI:15377"/>
        <dbReference type="ChEBI" id="CHEBI:15378"/>
        <dbReference type="ChEBI" id="CHEBI:37565"/>
        <dbReference type="ChEBI" id="CHEBI:43474"/>
        <dbReference type="ChEBI" id="CHEBI:58189"/>
    </reaction>
</comment>
<dbReference type="GO" id="GO:0030430">
    <property type="term" value="C:host cell cytoplasm"/>
    <property type="evidence" value="ECO:0007669"/>
    <property type="project" value="UniProtKB-SubCell"/>
</dbReference>
<protein>
    <recommendedName>
        <fullName evidence="21">RNA-directed RNA polymerase L</fullName>
        <shortName evidence="21">Protein L</shortName>
    </recommendedName>
    <alternativeName>
        <fullName evidence="21">Large structural protein</fullName>
    </alternativeName>
    <alternativeName>
        <fullName evidence="21">Replicase</fullName>
    </alternativeName>
    <alternativeName>
        <fullName evidence="21">Transcriptase</fullName>
    </alternativeName>
    <domain>
        <recommendedName>
            <fullName evidence="21">RNA-directed RNA polymerase</fullName>
            <ecNumber evidence="21">2.7.7.48</ecNumber>
        </recommendedName>
    </domain>
    <domain>
        <recommendedName>
            <fullName evidence="21">GTP phosphohydrolase</fullName>
            <ecNumber evidence="21">3.6.1.-</ecNumber>
        </recommendedName>
    </domain>
    <domain>
        <recommendedName>
            <fullName evidence="21">GDP polyribonucleotidyltransferase</fullName>
            <ecNumber evidence="21">2.7.7.88</ecNumber>
        </recommendedName>
        <alternativeName>
            <fullName evidence="21">PRNTase</fullName>
        </alternativeName>
    </domain>
    <domain>
        <recommendedName>
            <fullName evidence="21">mRNA (nucleoside-2'-O-)-methyltransferase</fullName>
            <shortName evidence="21">N1-2'-O-MTase</shortName>
            <ecNumber evidence="21">2.1.1.-</ecNumber>
        </recommendedName>
    </domain>
    <domain>
        <recommendedName>
            <fullName evidence="21">mRNA (guanine-N(7)-)-methyltransferase</fullName>
            <shortName evidence="21">G-N7-MTase</shortName>
        </recommendedName>
    </domain>
</protein>
<feature type="domain" description="Mononegavirus-type SAM-dependent 2'-O-MTase" evidence="23">
    <location>
        <begin position="1748"/>
        <end position="1961"/>
    </location>
</feature>
<dbReference type="EMBL" id="EU910942">
    <property type="protein sequence ID" value="ACJ82944.1"/>
    <property type="molecule type" value="mRNA"/>
</dbReference>
<evidence type="ECO:0000256" key="12">
    <source>
        <dbReference type="ARBA" id="ARBA00022844"/>
    </source>
</evidence>
<comment type="catalytic activity">
    <reaction evidence="21">
        <text>RNA(n) + a ribonucleoside 5'-triphosphate = RNA(n+1) + diphosphate</text>
        <dbReference type="Rhea" id="RHEA:21248"/>
        <dbReference type="Rhea" id="RHEA-COMP:14527"/>
        <dbReference type="Rhea" id="RHEA-COMP:17342"/>
        <dbReference type="ChEBI" id="CHEBI:33019"/>
        <dbReference type="ChEBI" id="CHEBI:61557"/>
        <dbReference type="ChEBI" id="CHEBI:140395"/>
        <dbReference type="EC" id="2.7.7.48"/>
    </reaction>
</comment>
<reference evidence="24 25" key="1">
    <citation type="journal article" date="2009" name="Virus Res.">
        <title>Complete sequence of the genome of avian paramyxovirus type 9 and comparison with other paramyxoviruses.</title>
        <authorList>
            <person name="Samuel A.S."/>
            <person name="Kumar S."/>
            <person name="Madhuri S."/>
            <person name="Collins P.L."/>
            <person name="Samal S.K."/>
        </authorList>
    </citation>
    <scope>NUCLEOTIDE SEQUENCE [LARGE SCALE GENOMIC DNA]</scope>
    <source>
        <strain evidence="24">Duck/New York/22/1978</strain>
    </source>
</reference>
<accession>C0J7I5</accession>
<evidence type="ECO:0000256" key="21">
    <source>
        <dbReference type="PIRNR" id="PIRNR000830"/>
    </source>
</evidence>
<dbReference type="GO" id="GO:0004482">
    <property type="term" value="F:mRNA 5'-cap (guanine-N7-)-methyltransferase activity"/>
    <property type="evidence" value="ECO:0007669"/>
    <property type="project" value="InterPro"/>
</dbReference>
<evidence type="ECO:0000256" key="14">
    <source>
        <dbReference type="ARBA" id="ARBA00023042"/>
    </source>
</evidence>
<keyword evidence="8 21" id="KW-0548">Nucleotidyltransferase</keyword>
<comment type="subcellular location">
    <subcellularLocation>
        <location evidence="21">Virion</location>
    </subcellularLocation>
    <subcellularLocation>
        <location evidence="21">Host cytoplasm</location>
    </subcellularLocation>
</comment>
<dbReference type="Pfam" id="PF14318">
    <property type="entry name" value="Mononeg_mRNAcap"/>
    <property type="match status" value="1"/>
</dbReference>
<feature type="domain" description="RdRp catalytic" evidence="22">
    <location>
        <begin position="634"/>
        <end position="818"/>
    </location>
</feature>
<dbReference type="GO" id="GO:0044423">
    <property type="term" value="C:virion component"/>
    <property type="evidence" value="ECO:0007669"/>
    <property type="project" value="UniProtKB-KW"/>
</dbReference>
<dbReference type="GO" id="GO:0005524">
    <property type="term" value="F:ATP binding"/>
    <property type="evidence" value="ECO:0007669"/>
    <property type="project" value="UniProtKB-KW"/>
</dbReference>
<evidence type="ECO:0000313" key="24">
    <source>
        <dbReference type="EMBL" id="ACJ82944.1"/>
    </source>
</evidence>
<evidence type="ECO:0000256" key="11">
    <source>
        <dbReference type="ARBA" id="ARBA00022840"/>
    </source>
</evidence>
<sequence length="2210" mass="250171">MDNPGQSRPDHQVILPEAHLSSPIVRHKLYYFWRLTGVPLPHSAEFDTLVLSRPWNKILQSNSPEVLRMKRLGANVHATLDHSRPIKALIHPETLAWLTDLSIGVSISRFRGIEKKVSRLLHDNREKFCTLVSQIHEGLFGGVGGVRNNLSPEFESLLNGTNFWFGGKYSNTKFTWLHIKQLQRHLILTARMRSGQQLYIQLKHTRGYVHITPELTMITCNGKNLVTALTPEMVLMYSDMLEGRDMVISVAQLVNGLNVLADRIECLLDLIDQLACLIKDAIYEIIGILEGLAYAAVQLLEPSGKFAGDFFEFNLREIAAILREHIDPVLANRVLESITWIYSGLTDNQAAEMLCILRLWGHPTLESRTAAAAVRKQMCAPKLIDFDMIQQVLAFFKGTIINGYRRQNSGVWPRVKKDTIYGSTLQQLHADYAEISHELMLKEYKRLAMLEFEKCIDIDPVSNLSMFLKDKAIAHTRPNWLASFKRTLLSDRQQLLAKDATSTNRLLIEFLESSNFDPYQEMTYLTSLEFLRDNDVAVSYSLKEKEVKPNGRIFAKLTKRLRNCQVMAENILADEIAPFFQGNGVIQSSISLTKSMLAMSQLSFNCNRFSIGNRREGIKENRTRHRERKRRRRVATYITTDLQKYCLNWRYQTIKPFAHAINQLTGLDLFFEWIHLRLMDTTMFVGDPYNPPSDPTIENLDDAPNDDIFIVSGRGGIEGLCQKLWTTISISAIQLAATRSKCRVACMVQGDNQVIAVTREVNPDDSEDAVLDELHKASDRFFEELTHVNHLIGHNLKDRETIRSDTCFIYSKRVFKDGKILSQALKNAAKLVLISGEIGENTPMSCGNIASTVSRLCENGLPKDACYMINYILTCIQFFFDNEFSIVPASQRGSTVEWVDNLSFVHAYALWPGQFGGLNNLQYSRLFTRNIGDPCTTALAEIKRLERAQLIPGKLIKNLLARKPSNGTWASLCNDPYSLNIETAPSPNLILKKHTQRVLFESCTNPLLQGVYSEENDTEEAELAEFLLNQEAIHPRVAHVIMEASAVGRKKQIQGLIDTTNTIIKIALGRRPLGARRLRKINSYSSMHMLIFLDDIFLPNHPPSPFVSSVMCSVALADYLRQITWLPLTNGRKILGVNNPDTLELVSGSMLNLNGYCDLCNSGDNQFTWFHLPADIELADSSSSNPPMRIPYVGSKTQERRNASMAKISNMSPHMKAALRLASVKVRAYGDNEHNWQVAWQLANTRCAISLEHLKLLAPLPTAGNLQHRLDDSITQMTFTPASLYRVAPYIHISNDSQRMFSDEGVKESNIIYQQIMLLGLSAIESLFPLTTNHVYEEVTLHLHTQFSCCLREAALAVPFELQGKVPRIRAAEGNQFVYDSSPLLEPEALQLDVATFKNYELDLDHYSTIDLMHVLEVTCGKLIGQSVISYNEDTSIKNDAIIVYDNTRNWISEAQNCDLVKLFEYAALEILLDCAFQMYYLRVRGYKNILIYMADLIRNMPGILLSNIAATISHPIIHTRLYNAGLLDHGSAHQLASIDFIELSANLLVTCIARVCTTLLSGETLMLAFPSVLDENLTEKMFLLIARYCSLLALLYSSKVPIPNIRGLTAEDKCRMLTNHLMNLPSEFRLTENQVRNVLQPALTTFPANLYYMSRKSLNIIREREIKMLLFKCCSLPGMKLQARWQLIWDTKVNDPIVKWRRIEFLCELDLSGQARFGVILDECISDVDKNGQGILDFVPMTRYLFRGVGQASSSWYKAANLLSLPEVRQARFGNSLYLAEGSGAIMSLLELHVPHEKIYYNTLFYNEMNPPQRHFGPTPTQFLASVVYKNLQAGIVCKDGYVQEFCPLWRDVADESDLASDRCVSFITSEVPGGTVSLLHCDIETTLEPSWAYLEQLATNISLIGMHVLRENGVFIIKVLYTQSFFFHLLLAILAPCSKRIRIISNGYSVRGDFECYLVATISYTGGHVFMQEVIRSAKALVRGGGSIMTKQDEQQLNLAFQRQLNRIRGILGQRISIMIRYLQHTIDMALIEAGGQPVRPSNVGINKALDLGDETYEEIMIQHIDTTLKTAIFLEQEEELADTVFVLTPYNLTARGKCNTVLIACTKHLFETTILQTTRDDMDKIEKLLSLILQGHISLQDLLPLKSYLKRSNCPKYLLDSLGRIRLKEVFEHSSRMVLTRPMQKMYLKCLGNAIKGYLAVDASHCN</sequence>
<dbReference type="Proteomes" id="UP000144039">
    <property type="component" value="Segment"/>
</dbReference>
<comment type="function">
    <text evidence="21">RNA-directed RNA polymerase that catalyzes the transcription of viral mRNAs, their capping and polyadenylation. The template is composed of the viral RNA tightly encapsidated by the nucleoprotein (N). The viral polymerase binds to the genomic RNA at the 3' leader promoter, and transcribes subsequently all viral mRNAs with a decreasing efficiency. The first gene is the most transcribed, and the last the least transcribed. The viral phosphoprotein acts as a processivity factor. Capping is concomitant with initiation of mRNA transcription. Indeed, a GDP polyribonucleotidyl transferase (PRNTase) adds the cap structure when the nascent RNA chain length has reached few nucleotides. Ribose 2'-O methylation of viral mRNA cap precedes and facilitates subsequent guanine-N-7 methylation, both activities being carried by the viral polymerase. Polyadenylation of mRNAs occur by a stuttering mechanism at a slipery stop site present at the end viral genes. After finishing transcription of a mRNA, the polymerase can resume transcription of the downstream gene.</text>
</comment>